<evidence type="ECO:0000256" key="3">
    <source>
        <dbReference type="ARBA" id="ARBA00022989"/>
    </source>
</evidence>
<dbReference type="Proteomes" id="UP001232245">
    <property type="component" value="Unassembled WGS sequence"/>
</dbReference>
<comment type="subcellular location">
    <subcellularLocation>
        <location evidence="1">Membrane</location>
        <topology evidence="1">Multi-pass membrane protein</topology>
    </subcellularLocation>
</comment>
<comment type="caution">
    <text evidence="7">The sequence shown here is derived from an EMBL/GenBank/DDBJ whole genome shotgun (WGS) entry which is preliminary data.</text>
</comment>
<evidence type="ECO:0000313" key="7">
    <source>
        <dbReference type="EMBL" id="MDQ0223867.1"/>
    </source>
</evidence>
<feature type="transmembrane region" description="Helical" evidence="5">
    <location>
        <begin position="309"/>
        <end position="330"/>
    </location>
</feature>
<evidence type="ECO:0000256" key="4">
    <source>
        <dbReference type="ARBA" id="ARBA00023136"/>
    </source>
</evidence>
<evidence type="ECO:0000256" key="2">
    <source>
        <dbReference type="ARBA" id="ARBA00022692"/>
    </source>
</evidence>
<sequence length="387" mass="44193">MRIFFAKCKQMIKKPSILLFFLAPAVITMLFGTLLESQQEDLVIPIAIVDEDGSSLSSSIINRVKEQKRLAIIETTIEEADKMLERKEIDSVFVFKKNFQQQLLKEKREEIIEMKIAPSSIAYTIVREVIASEVTRITSSIKAANQVGQIYKQFGMERQEIKEAWNEAFAYSSIEQWEPQPLMTIDYMTGASSSQPVAEDEAIAKPYIGLWGFFTLIICFLQSDWMIKENMLFKRMKTTYQGLPSYLLQTSAAVFFLQAVQACGSFFLFTRLHIVEGESLLLFMMVLYLFFSIGLAIFSASVIHHIGSYYVFGVLISLIMAVFSGSLFPINEIVRDFQAWVSIFPQALLLKPNMMISEEIFKLLLIIAMAILLWGSSIWRLLKSDNN</sequence>
<feature type="transmembrane region" description="Helical" evidence="5">
    <location>
        <begin position="207"/>
        <end position="225"/>
    </location>
</feature>
<feature type="transmembrane region" description="Helical" evidence="5">
    <location>
        <begin position="360"/>
        <end position="382"/>
    </location>
</feature>
<keyword evidence="8" id="KW-1185">Reference proteome</keyword>
<reference evidence="7 8" key="1">
    <citation type="submission" date="2023-07" db="EMBL/GenBank/DDBJ databases">
        <title>Genomic Encyclopedia of Type Strains, Phase IV (KMG-IV): sequencing the most valuable type-strain genomes for metagenomic binning, comparative biology and taxonomic classification.</title>
        <authorList>
            <person name="Goeker M."/>
        </authorList>
    </citation>
    <scope>NUCLEOTIDE SEQUENCE [LARGE SCALE GENOMIC DNA]</scope>
    <source>
        <strain evidence="7 8">DSM 17723</strain>
    </source>
</reference>
<dbReference type="Pfam" id="PF12698">
    <property type="entry name" value="ABC2_membrane_3"/>
    <property type="match status" value="1"/>
</dbReference>
<dbReference type="RefSeq" id="WP_174880522.1">
    <property type="nucleotide sequence ID" value="NZ_CADEPK010000201.1"/>
</dbReference>
<evidence type="ECO:0000259" key="6">
    <source>
        <dbReference type="Pfam" id="PF12698"/>
    </source>
</evidence>
<evidence type="ECO:0000256" key="1">
    <source>
        <dbReference type="ARBA" id="ARBA00004141"/>
    </source>
</evidence>
<organism evidence="7 8">
    <name type="scientific">Metabacillus niabensis</name>
    <dbReference type="NCBI Taxonomy" id="324854"/>
    <lineage>
        <taxon>Bacteria</taxon>
        <taxon>Bacillati</taxon>
        <taxon>Bacillota</taxon>
        <taxon>Bacilli</taxon>
        <taxon>Bacillales</taxon>
        <taxon>Bacillaceae</taxon>
        <taxon>Metabacillus</taxon>
    </lineage>
</organism>
<feature type="domain" description="ABC-2 type transporter transmembrane" evidence="6">
    <location>
        <begin position="17"/>
        <end position="373"/>
    </location>
</feature>
<protein>
    <submittedName>
        <fullName evidence="7">ABC-2 type transport system permease protein</fullName>
    </submittedName>
</protein>
<evidence type="ECO:0000313" key="8">
    <source>
        <dbReference type="Proteomes" id="UP001232245"/>
    </source>
</evidence>
<evidence type="ECO:0000256" key="5">
    <source>
        <dbReference type="SAM" id="Phobius"/>
    </source>
</evidence>
<keyword evidence="4 5" id="KW-0472">Membrane</keyword>
<feature type="transmembrane region" description="Helical" evidence="5">
    <location>
        <begin position="246"/>
        <end position="269"/>
    </location>
</feature>
<keyword evidence="3 5" id="KW-1133">Transmembrane helix</keyword>
<dbReference type="EMBL" id="JAUSTZ010000001">
    <property type="protein sequence ID" value="MDQ0223867.1"/>
    <property type="molecule type" value="Genomic_DNA"/>
</dbReference>
<dbReference type="InterPro" id="IPR013525">
    <property type="entry name" value="ABC2_TM"/>
</dbReference>
<accession>A0ABT9YW95</accession>
<proteinExistence type="predicted"/>
<keyword evidence="2 5" id="KW-0812">Transmembrane</keyword>
<gene>
    <name evidence="7" type="ORF">J2S02_000189</name>
</gene>
<feature type="transmembrane region" description="Helical" evidence="5">
    <location>
        <begin position="281"/>
        <end position="302"/>
    </location>
</feature>
<dbReference type="Gene3D" id="3.40.1710.10">
    <property type="entry name" value="abc type-2 transporter like domain"/>
    <property type="match status" value="1"/>
</dbReference>
<name>A0ABT9YW95_9BACI</name>